<sequence>MNKDELSAMKRSELQKEAKKLGIKANQASNMLIQQILEKNNIESEKVKGGAETAQPSNTAENQFKLEKEEEETAYVSEGETNLVDDLNKILDDSGSRVESSHEPSIAIGEPVTHSDFDTMTLQDILNRADTTFVCRESTVGTSDTHSSAPNTNQSRLPSLSKEIIGMLIDIDNANYSKKEEEEESPSIIERDPRLSDTVISSNPFPASSKPRLQPIPEDAPEVRVPSTSTKQEETITPNTCFDGYSSSELMALCAKYKKRVIDEGRSEDVEILLNINSAISQQLSTNAQPSTSPPSSALVREGSLVVVPRDSVVAREEEEDCWEKNVDMNEEGTSEATVDAKEATAQPTPPVTPSVTPSVTTMPPEAYCLRPRETVIGVARRKEIEEGGSLPTHQGEVEITELPSESDSLLERSPSREHTYVEVDLDLDNPVVSEDSEEARRRFCAAMKQSVEAMRQHREVPLFVKQLHEKRGKDGLETRESLVGGIAESVARAKIGRKREEPEGTVAAPSSLGFAEKDRNALPAQLEANRKSQEKRCAPHSEGVESPPKERRVDTNL</sequence>
<name>A0A196SBF8_BLAHN</name>
<evidence type="ECO:0000256" key="1">
    <source>
        <dbReference type="SAM" id="MobiDB-lite"/>
    </source>
</evidence>
<feature type="region of interest" description="Disordered" evidence="1">
    <location>
        <begin position="386"/>
        <end position="421"/>
    </location>
</feature>
<feature type="compositionally biased region" description="Polar residues" evidence="1">
    <location>
        <begin position="226"/>
        <end position="240"/>
    </location>
</feature>
<feature type="region of interest" description="Disordered" evidence="1">
    <location>
        <begin position="46"/>
        <end position="71"/>
    </location>
</feature>
<feature type="region of interest" description="Disordered" evidence="1">
    <location>
        <begin position="139"/>
        <end position="159"/>
    </location>
</feature>
<feature type="region of interest" description="Disordered" evidence="1">
    <location>
        <begin position="330"/>
        <end position="365"/>
    </location>
</feature>
<dbReference type="EMBL" id="LXWW01000390">
    <property type="protein sequence ID" value="OAO13447.1"/>
    <property type="molecule type" value="Genomic_DNA"/>
</dbReference>
<feature type="region of interest" description="Disordered" evidence="1">
    <location>
        <begin position="176"/>
        <end position="240"/>
    </location>
</feature>
<gene>
    <name evidence="2" type="ORF">AV274_4837</name>
</gene>
<proteinExistence type="predicted"/>
<reference evidence="2 3" key="1">
    <citation type="submission" date="2016-05" db="EMBL/GenBank/DDBJ databases">
        <title>Nuclear genome of Blastocystis sp. subtype 1 NandII.</title>
        <authorList>
            <person name="Gentekaki E."/>
            <person name="Curtis B."/>
            <person name="Stairs C."/>
            <person name="Eme L."/>
            <person name="Herman E."/>
            <person name="Klimes V."/>
            <person name="Arias M.C."/>
            <person name="Elias M."/>
            <person name="Hilliou F."/>
            <person name="Klute M."/>
            <person name="Malik S.-B."/>
            <person name="Pightling A."/>
            <person name="Rachubinski R."/>
            <person name="Salas D."/>
            <person name="Schlacht A."/>
            <person name="Suga H."/>
            <person name="Archibald J."/>
            <person name="Ball S.G."/>
            <person name="Clark G."/>
            <person name="Dacks J."/>
            <person name="Van Der Giezen M."/>
            <person name="Tsaousis A."/>
            <person name="Roger A."/>
        </authorList>
    </citation>
    <scope>NUCLEOTIDE SEQUENCE [LARGE SCALE GENOMIC DNA]</scope>
    <source>
        <strain evidence="3">ATCC 50177 / NandII</strain>
    </source>
</reference>
<feature type="compositionally biased region" description="Polar residues" evidence="1">
    <location>
        <begin position="139"/>
        <end position="158"/>
    </location>
</feature>
<dbReference type="OrthoDB" id="3270863at2759"/>
<comment type="caution">
    <text evidence="2">The sequence shown here is derived from an EMBL/GenBank/DDBJ whole genome shotgun (WGS) entry which is preliminary data.</text>
</comment>
<feature type="compositionally biased region" description="Basic and acidic residues" evidence="1">
    <location>
        <begin position="410"/>
        <end position="421"/>
    </location>
</feature>
<feature type="compositionally biased region" description="Basic and acidic residues" evidence="1">
    <location>
        <begin position="529"/>
        <end position="558"/>
    </location>
</feature>
<evidence type="ECO:0000313" key="3">
    <source>
        <dbReference type="Proteomes" id="UP000078348"/>
    </source>
</evidence>
<keyword evidence="3" id="KW-1185">Reference proteome</keyword>
<accession>A0A196SBF8</accession>
<feature type="compositionally biased region" description="Low complexity" evidence="1">
    <location>
        <begin position="354"/>
        <end position="365"/>
    </location>
</feature>
<dbReference type="AlphaFoldDB" id="A0A196SBF8"/>
<dbReference type="Proteomes" id="UP000078348">
    <property type="component" value="Unassembled WGS sequence"/>
</dbReference>
<evidence type="ECO:0000313" key="2">
    <source>
        <dbReference type="EMBL" id="OAO13447.1"/>
    </source>
</evidence>
<protein>
    <submittedName>
        <fullName evidence="2">Uncharacterized protein</fullName>
    </submittedName>
</protein>
<feature type="region of interest" description="Disordered" evidence="1">
    <location>
        <begin position="495"/>
        <end position="558"/>
    </location>
</feature>
<organism evidence="2 3">
    <name type="scientific">Blastocystis sp. subtype 1 (strain ATCC 50177 / NandII)</name>
    <dbReference type="NCBI Taxonomy" id="478820"/>
    <lineage>
        <taxon>Eukaryota</taxon>
        <taxon>Sar</taxon>
        <taxon>Stramenopiles</taxon>
        <taxon>Bigyra</taxon>
        <taxon>Opalozoa</taxon>
        <taxon>Opalinata</taxon>
        <taxon>Blastocystidae</taxon>
        <taxon>Blastocystis</taxon>
    </lineage>
</organism>